<evidence type="ECO:0000313" key="13">
    <source>
        <dbReference type="Proteomes" id="UP001177744"/>
    </source>
</evidence>
<evidence type="ECO:0000256" key="8">
    <source>
        <dbReference type="ARBA" id="ARBA00023136"/>
    </source>
</evidence>
<evidence type="ECO:0000256" key="7">
    <source>
        <dbReference type="ARBA" id="ARBA00023040"/>
    </source>
</evidence>
<keyword evidence="2" id="KW-1003">Cell membrane</keyword>
<accession>A0AA40LKK0</accession>
<dbReference type="Pfam" id="PF13853">
    <property type="entry name" value="7tm_4"/>
    <property type="match status" value="1"/>
</dbReference>
<evidence type="ECO:0000313" key="12">
    <source>
        <dbReference type="EMBL" id="KAK1335054.1"/>
    </source>
</evidence>
<reference evidence="12" key="1">
    <citation type="submission" date="2023-06" db="EMBL/GenBank/DDBJ databases">
        <title>Reference genome for the Northern bat (Eptesicus nilssonii), a most northern bat species.</title>
        <authorList>
            <person name="Laine V.N."/>
            <person name="Pulliainen A.T."/>
            <person name="Lilley T.M."/>
        </authorList>
    </citation>
    <scope>NUCLEOTIDE SEQUENCE</scope>
    <source>
        <strain evidence="12">BLF_Eptnil</strain>
        <tissue evidence="12">Kidney</tissue>
    </source>
</reference>
<evidence type="ECO:0000256" key="6">
    <source>
        <dbReference type="ARBA" id="ARBA00022989"/>
    </source>
</evidence>
<dbReference type="PANTHER" id="PTHR26454:SF18">
    <property type="entry name" value="OLFACTORY RECEPTOR 6C76"/>
    <property type="match status" value="1"/>
</dbReference>
<feature type="transmembrane region" description="Helical" evidence="11">
    <location>
        <begin position="123"/>
        <end position="143"/>
    </location>
</feature>
<feature type="transmembrane region" description="Helical" evidence="11">
    <location>
        <begin position="88"/>
        <end position="111"/>
    </location>
</feature>
<evidence type="ECO:0000256" key="11">
    <source>
        <dbReference type="SAM" id="Phobius"/>
    </source>
</evidence>
<keyword evidence="6 11" id="KW-1133">Transmembrane helix</keyword>
<dbReference type="InterPro" id="IPR047132">
    <property type="entry name" value="Olfact_rcpt_6C-like"/>
</dbReference>
<keyword evidence="13" id="KW-1185">Reference proteome</keyword>
<dbReference type="PRINTS" id="PR00245">
    <property type="entry name" value="OLFACTORYR"/>
</dbReference>
<dbReference type="Gene3D" id="1.20.1070.10">
    <property type="entry name" value="Rhodopsin 7-helix transmembrane proteins"/>
    <property type="match status" value="1"/>
</dbReference>
<keyword evidence="10" id="KW-0807">Transducer</keyword>
<evidence type="ECO:0000256" key="10">
    <source>
        <dbReference type="ARBA" id="ARBA00023224"/>
    </source>
</evidence>
<organism evidence="12 13">
    <name type="scientific">Cnephaeus nilssonii</name>
    <name type="common">Northern bat</name>
    <name type="synonym">Eptesicus nilssonii</name>
    <dbReference type="NCBI Taxonomy" id="3371016"/>
    <lineage>
        <taxon>Eukaryota</taxon>
        <taxon>Metazoa</taxon>
        <taxon>Chordata</taxon>
        <taxon>Craniata</taxon>
        <taxon>Vertebrata</taxon>
        <taxon>Euteleostomi</taxon>
        <taxon>Mammalia</taxon>
        <taxon>Eutheria</taxon>
        <taxon>Laurasiatheria</taxon>
        <taxon>Chiroptera</taxon>
        <taxon>Yangochiroptera</taxon>
        <taxon>Vespertilionidae</taxon>
        <taxon>Cnephaeus</taxon>
    </lineage>
</organism>
<dbReference type="SUPFAM" id="SSF81321">
    <property type="entry name" value="Family A G protein-coupled receptor-like"/>
    <property type="match status" value="1"/>
</dbReference>
<comment type="subcellular location">
    <subcellularLocation>
        <location evidence="1">Cell membrane</location>
        <topology evidence="1">Multi-pass membrane protein</topology>
    </subcellularLocation>
</comment>
<dbReference type="GO" id="GO:0005886">
    <property type="term" value="C:plasma membrane"/>
    <property type="evidence" value="ECO:0007669"/>
    <property type="project" value="UniProtKB-SubCell"/>
</dbReference>
<keyword evidence="5" id="KW-0552">Olfaction</keyword>
<keyword evidence="8 11" id="KW-0472">Membrane</keyword>
<evidence type="ECO:0000256" key="9">
    <source>
        <dbReference type="ARBA" id="ARBA00023170"/>
    </source>
</evidence>
<dbReference type="InterPro" id="IPR000725">
    <property type="entry name" value="Olfact_rcpt"/>
</dbReference>
<name>A0AA40LKK0_CNENI</name>
<sequence>MAWSLRPHQPPRSVRFVRGAPPSRAALQQQVPLAPVHGSAVARQELALAKRWRALAVVVKPFHRVIVSYTYIISTILKIPTASGRRKAFSTCASHFTFVVLGYGSCLFLYVKPNQRQAAQYNKIASLVIAVVTPFLNPFIFTLRNDKVKEALRDIARQELALAKRWRALAVVVKPFHREMVLQMSAEDTWGLADFCFAEWSRMVSMVGLDRGLQAMTHPQAELDGGPQGALPNLVLG</sequence>
<protein>
    <submittedName>
        <fullName evidence="12">Uncharacterized protein</fullName>
    </submittedName>
</protein>
<dbReference type="Proteomes" id="UP001177744">
    <property type="component" value="Unassembled WGS sequence"/>
</dbReference>
<keyword evidence="7" id="KW-0297">G-protein coupled receptor</keyword>
<dbReference type="PANTHER" id="PTHR26454">
    <property type="entry name" value="OLFACTORY RECEPTOR"/>
    <property type="match status" value="1"/>
</dbReference>
<dbReference type="EMBL" id="JAULJE010000014">
    <property type="protein sequence ID" value="KAK1335054.1"/>
    <property type="molecule type" value="Genomic_DNA"/>
</dbReference>
<evidence type="ECO:0000256" key="5">
    <source>
        <dbReference type="ARBA" id="ARBA00022725"/>
    </source>
</evidence>
<dbReference type="AlphaFoldDB" id="A0AA40LKK0"/>
<keyword evidence="3" id="KW-0716">Sensory transduction</keyword>
<evidence type="ECO:0000256" key="2">
    <source>
        <dbReference type="ARBA" id="ARBA00022475"/>
    </source>
</evidence>
<keyword evidence="9" id="KW-0675">Receptor</keyword>
<dbReference type="GO" id="GO:0004930">
    <property type="term" value="F:G protein-coupled receptor activity"/>
    <property type="evidence" value="ECO:0007669"/>
    <property type="project" value="UniProtKB-KW"/>
</dbReference>
<proteinExistence type="predicted"/>
<dbReference type="GO" id="GO:0004984">
    <property type="term" value="F:olfactory receptor activity"/>
    <property type="evidence" value="ECO:0007669"/>
    <property type="project" value="InterPro"/>
</dbReference>
<gene>
    <name evidence="12" type="ORF">QTO34_004630</name>
</gene>
<evidence type="ECO:0000256" key="1">
    <source>
        <dbReference type="ARBA" id="ARBA00004651"/>
    </source>
</evidence>
<evidence type="ECO:0000256" key="3">
    <source>
        <dbReference type="ARBA" id="ARBA00022606"/>
    </source>
</evidence>
<comment type="caution">
    <text evidence="12">The sequence shown here is derived from an EMBL/GenBank/DDBJ whole genome shotgun (WGS) entry which is preliminary data.</text>
</comment>
<evidence type="ECO:0000256" key="4">
    <source>
        <dbReference type="ARBA" id="ARBA00022692"/>
    </source>
</evidence>
<keyword evidence="4 11" id="KW-0812">Transmembrane</keyword>